<keyword evidence="15" id="KW-1185">Reference proteome</keyword>
<dbReference type="Gene3D" id="6.10.250.2940">
    <property type="match status" value="1"/>
</dbReference>
<dbReference type="Gene3D" id="6.20.50.80">
    <property type="match status" value="1"/>
</dbReference>
<dbReference type="SMART" id="SM00663">
    <property type="entry name" value="RPOLA_N"/>
    <property type="match status" value="1"/>
</dbReference>
<evidence type="ECO:0000256" key="8">
    <source>
        <dbReference type="ARBA" id="ARBA00022842"/>
    </source>
</evidence>
<evidence type="ECO:0000256" key="6">
    <source>
        <dbReference type="ARBA" id="ARBA00022723"/>
    </source>
</evidence>
<sequence>MQQQQQQRPQDIIYTKQPYIEDVGPRRMMRSPRTEPLKKNELMKEIVKKCSSMASSKAVKCVRCGYMNGMVKKNPSFVSIIHDRSKLSDGYLEECKSAIEHTREARAPIGMATYVLNPARVLSLFKRIVEEDCELLYLQDRPEKLIITTIAVPPISIRPSVFTEGSQSNENDITERLKQIIQYNAKLRLELLEGRRIGTKYLIGWDELQAMVALYINSDVRVPLDMQVGRPLSGFVQRLTGKQGRFRQNLAGKRVEFTGRTVISPDPNLKITEVAIPIHMARILTYPERVTHHNMEKLRQCVNNGSYKYPGARMVTYPDGSLKMLTGNYRKRIAEELKSGCIVHRHLEDGDVVLFNRQPSLHRMSIMCHRARIMPWRTLRFNESVCNPYNADFDGDEMNLHVPQTEEARTEAFMLMGVQNNLCTPKNGEILVASTQDFLTSSFLITRKDTFYDRAAFSHMCSYINDGMDHVDLPTPSVLKLRYYGTSVYILVSTFEINEVIVMQPIELWTGKQLFSVLLRPHANVRVYVNLNVKEKSYSKPNKEHKRERETMCPNDGYVYFRNSELISGQLGKATLGEISFWCILDARKRLMLCIDSPMQFLTMLPCSYASLVPEFHIDGYSSILHSLKFTSAIHSLIRPLALILVGEINIREFLRFDNVTTISVPLFPLIIAYDAVRNGNKDGLYSILLRDYNAYAAATCMNRLAKLSARWIGNHGFSIGIDDVQPGKRLIDEKGKTISNGYRHCNKLIADYNGGRLALKPGCDATQTLEAEITERLNKLREEAGDVCMKELHWRNSPLIMSQCGSKGSPINISQMIACVGQQSVGGSRAPDGFIDRSLPHFPRKSKTPACAVTEFVVECKSLQFYWPVNIILRRRAQAKGFVANSFYSGLSATEFFFHTMGGREGLVDTAVKTAETGYMARRLSKGLEDLCVQYDNTVQDAGGCIVQFLYGDDGLDPAKMEGKAGAPLNFDRLLMKVKATCGAEEDEYLSPSDISMFVQSLLLKHDGTLNGICSESFRKSLSSFLEDQANRLESTMKLIDGVEVENFENTKNVEGLTGISKNTEKTAQKVSGITKKQMEVFLKTCLDRHLWKRIEPGTAIGAIGAQSIGEPGTQMTLKTFHFAGVASMNITQGVPRIKEIINGAKRISTPVITVELEHNSNVNAARIIKGRIQKTVLGQVAKSIKIVMTSRSASVKVTLDMKTIREAQLSLDAYIVRELILETPKVKRKVQRINVLEDGKLEVFPVGDRNKLHFELHALKNMLPTVVVKGIKTVERVVIAQKKLDDAGNDRGAPKYNMFVEGTGLQAVMGTEGVDGRKTKSNHVIEVQQTLGIEAARKCIIDEIKGTMESHGMSIDIRHMMLLADVMTSKGDVLGITRFGVQKMDKSVLMLASFEKTSDHLFNASVKGKDDKIQGVSECIIMGIPVAIGTGVLKIQQRTKLPPPPPTSPLFKFSRTRSESTIEQIVSSPIDAFFCAAYSTLAAAMEQDPYDLDLEVYLNLYMTRTEWMLTYELYLGMLGHIEEKVALVLLISVLVCGSMSRTLVMMDLKLEPAVPNSPTMFT</sequence>
<dbReference type="GO" id="GO:0003677">
    <property type="term" value="F:DNA binding"/>
    <property type="evidence" value="ECO:0007669"/>
    <property type="project" value="InterPro"/>
</dbReference>
<evidence type="ECO:0000256" key="5">
    <source>
        <dbReference type="ARBA" id="ARBA00022695"/>
    </source>
</evidence>
<evidence type="ECO:0000256" key="11">
    <source>
        <dbReference type="ARBA" id="ARBA00048552"/>
    </source>
</evidence>
<dbReference type="PANTHER" id="PTHR48446">
    <property type="entry name" value="DNA-DIRECTED RNA POLYMERASE SUBUNIT BETA' N-TERMINAL SECTION"/>
    <property type="match status" value="1"/>
</dbReference>
<comment type="catalytic activity">
    <reaction evidence="11 12">
        <text>RNA(n) + a ribonucleoside 5'-triphosphate = RNA(n+1) + diphosphate</text>
        <dbReference type="Rhea" id="RHEA:21248"/>
        <dbReference type="Rhea" id="RHEA-COMP:14527"/>
        <dbReference type="Rhea" id="RHEA-COMP:17342"/>
        <dbReference type="ChEBI" id="CHEBI:33019"/>
        <dbReference type="ChEBI" id="CHEBI:61557"/>
        <dbReference type="ChEBI" id="CHEBI:140395"/>
        <dbReference type="EC" id="2.7.7.6"/>
    </reaction>
</comment>
<dbReference type="InterPro" id="IPR042102">
    <property type="entry name" value="RNA_pol_Rpb1_3_sf"/>
</dbReference>
<evidence type="ECO:0000259" key="13">
    <source>
        <dbReference type="SMART" id="SM00663"/>
    </source>
</evidence>
<accession>A0AAV1RSW9</accession>
<dbReference type="InterPro" id="IPR007081">
    <property type="entry name" value="RNA_pol_Rpb1_5"/>
</dbReference>
<dbReference type="Gene3D" id="1.10.274.100">
    <property type="entry name" value="RNA polymerase Rpb1, domain 3"/>
    <property type="match status" value="2"/>
</dbReference>
<dbReference type="Pfam" id="PF05000">
    <property type="entry name" value="RNA_pol_Rpb1_4"/>
    <property type="match status" value="1"/>
</dbReference>
<dbReference type="FunFam" id="1.10.150.390:FF:000006">
    <property type="entry name" value="DNA-directed RNA polymerase subunit"/>
    <property type="match status" value="1"/>
</dbReference>
<keyword evidence="4 12" id="KW-0808">Transferase</keyword>
<dbReference type="EMBL" id="CAWUPB010001158">
    <property type="protein sequence ID" value="CAK7339810.1"/>
    <property type="molecule type" value="Genomic_DNA"/>
</dbReference>
<dbReference type="InterPro" id="IPR007066">
    <property type="entry name" value="RNA_pol_Rpb1_3"/>
</dbReference>
<dbReference type="GO" id="GO:0005634">
    <property type="term" value="C:nucleus"/>
    <property type="evidence" value="ECO:0007669"/>
    <property type="project" value="UniProtKB-SubCell"/>
</dbReference>
<keyword evidence="8" id="KW-0460">Magnesium</keyword>
<evidence type="ECO:0000256" key="7">
    <source>
        <dbReference type="ARBA" id="ARBA00022833"/>
    </source>
</evidence>
<organism evidence="14 15">
    <name type="scientific">Dovyalis caffra</name>
    <dbReference type="NCBI Taxonomy" id="77055"/>
    <lineage>
        <taxon>Eukaryota</taxon>
        <taxon>Viridiplantae</taxon>
        <taxon>Streptophyta</taxon>
        <taxon>Embryophyta</taxon>
        <taxon>Tracheophyta</taxon>
        <taxon>Spermatophyta</taxon>
        <taxon>Magnoliopsida</taxon>
        <taxon>eudicotyledons</taxon>
        <taxon>Gunneridae</taxon>
        <taxon>Pentapetalae</taxon>
        <taxon>rosids</taxon>
        <taxon>fabids</taxon>
        <taxon>Malpighiales</taxon>
        <taxon>Salicaceae</taxon>
        <taxon>Flacourtieae</taxon>
        <taxon>Dovyalis</taxon>
    </lineage>
</organism>
<keyword evidence="10" id="KW-0539">Nucleus</keyword>
<evidence type="ECO:0000256" key="3">
    <source>
        <dbReference type="ARBA" id="ARBA00022478"/>
    </source>
</evidence>
<dbReference type="Proteomes" id="UP001314170">
    <property type="component" value="Unassembled WGS sequence"/>
</dbReference>
<dbReference type="SUPFAM" id="SSF64484">
    <property type="entry name" value="beta and beta-prime subunits of DNA dependent RNA-polymerase"/>
    <property type="match status" value="2"/>
</dbReference>
<dbReference type="EC" id="2.7.7.6" evidence="12"/>
<keyword evidence="5 12" id="KW-0548">Nucleotidyltransferase</keyword>
<dbReference type="InterPro" id="IPR007083">
    <property type="entry name" value="RNA_pol_Rpb1_4"/>
</dbReference>
<comment type="function">
    <text evidence="12">DNA-dependent RNA polymerase catalyzes the transcription of DNA into RNA using the four ribonucleoside triphosphates as substrates.</text>
</comment>
<dbReference type="GO" id="GO:0006351">
    <property type="term" value="P:DNA-templated transcription"/>
    <property type="evidence" value="ECO:0007669"/>
    <property type="project" value="InterPro"/>
</dbReference>
<reference evidence="14 15" key="1">
    <citation type="submission" date="2024-01" db="EMBL/GenBank/DDBJ databases">
        <authorList>
            <person name="Waweru B."/>
        </authorList>
    </citation>
    <scope>NUCLEOTIDE SEQUENCE [LARGE SCALE GENOMIC DNA]</scope>
</reference>
<dbReference type="InterPro" id="IPR035698">
    <property type="entry name" value="RNAP_III_Rpc1_C"/>
</dbReference>
<dbReference type="CDD" id="cd02583">
    <property type="entry name" value="RNAP_III_RPC1_N"/>
    <property type="match status" value="1"/>
</dbReference>
<dbReference type="GO" id="GO:0046872">
    <property type="term" value="F:metal ion binding"/>
    <property type="evidence" value="ECO:0007669"/>
    <property type="project" value="UniProtKB-KW"/>
</dbReference>
<evidence type="ECO:0000313" key="14">
    <source>
        <dbReference type="EMBL" id="CAK7339810.1"/>
    </source>
</evidence>
<dbReference type="Pfam" id="PF04983">
    <property type="entry name" value="RNA_pol_Rpb1_3"/>
    <property type="match status" value="2"/>
</dbReference>
<dbReference type="InterPro" id="IPR007080">
    <property type="entry name" value="RNA_pol_Rpb1_1"/>
</dbReference>
<evidence type="ECO:0000256" key="4">
    <source>
        <dbReference type="ARBA" id="ARBA00022679"/>
    </source>
</evidence>
<dbReference type="Pfam" id="PF04998">
    <property type="entry name" value="RNA_pol_Rpb1_5"/>
    <property type="match status" value="1"/>
</dbReference>
<dbReference type="FunFam" id="2.40.40.20:FF:000019">
    <property type="entry name" value="DNA-directed RNA polymerase II subunit RPB1"/>
    <property type="match status" value="1"/>
</dbReference>
<dbReference type="InterPro" id="IPR035697">
    <property type="entry name" value="RNAP_III_RPC1_N"/>
</dbReference>
<comment type="caution">
    <text evidence="14">The sequence shown here is derived from an EMBL/GenBank/DDBJ whole genome shotgun (WGS) entry which is preliminary data.</text>
</comment>
<dbReference type="GO" id="GO:0000428">
    <property type="term" value="C:DNA-directed RNA polymerase complex"/>
    <property type="evidence" value="ECO:0007669"/>
    <property type="project" value="UniProtKB-KW"/>
</dbReference>
<evidence type="ECO:0000256" key="10">
    <source>
        <dbReference type="ARBA" id="ARBA00023242"/>
    </source>
</evidence>
<keyword evidence="6" id="KW-0479">Metal-binding</keyword>
<comment type="subcellular location">
    <subcellularLocation>
        <location evidence="1">Nucleus</location>
    </subcellularLocation>
</comment>
<proteinExistence type="inferred from homology"/>
<dbReference type="InterPro" id="IPR000722">
    <property type="entry name" value="RNA_pol_asu"/>
</dbReference>
<evidence type="ECO:0000256" key="1">
    <source>
        <dbReference type="ARBA" id="ARBA00004123"/>
    </source>
</evidence>
<dbReference type="Pfam" id="PF04997">
    <property type="entry name" value="RNA_pol_Rpb1_1"/>
    <property type="match status" value="1"/>
</dbReference>
<dbReference type="Gene3D" id="2.40.40.20">
    <property type="match status" value="1"/>
</dbReference>
<dbReference type="PANTHER" id="PTHR48446:SF1">
    <property type="entry name" value="DNA-DIRECTED RNA POLYMERASE SUBUNIT BETA' N-TERMINAL SECTION"/>
    <property type="match status" value="1"/>
</dbReference>
<dbReference type="CDD" id="cd02736">
    <property type="entry name" value="RNAP_III_Rpc1_C"/>
    <property type="match status" value="1"/>
</dbReference>
<protein>
    <recommendedName>
        <fullName evidence="12">DNA-directed RNA polymerase subunit</fullName>
        <ecNumber evidence="12">2.7.7.6</ecNumber>
    </recommendedName>
</protein>
<dbReference type="FunFam" id="1.10.132.30:FF:000001">
    <property type="entry name" value="DNA-directed RNA polymerase subunit"/>
    <property type="match status" value="1"/>
</dbReference>
<dbReference type="GO" id="GO:0003899">
    <property type="term" value="F:DNA-directed RNA polymerase activity"/>
    <property type="evidence" value="ECO:0007669"/>
    <property type="project" value="UniProtKB-EC"/>
</dbReference>
<comment type="similarity">
    <text evidence="2 12">Belongs to the RNA polymerase beta' chain family.</text>
</comment>
<dbReference type="InterPro" id="IPR038120">
    <property type="entry name" value="Rpb1_funnel_sf"/>
</dbReference>
<dbReference type="InterPro" id="IPR015700">
    <property type="entry name" value="RPC1"/>
</dbReference>
<gene>
    <name evidence="14" type="ORF">DCAF_LOCUS14886</name>
</gene>
<name>A0AAV1RSW9_9ROSI</name>
<keyword evidence="7" id="KW-0862">Zinc</keyword>
<keyword evidence="9 12" id="KW-0804">Transcription</keyword>
<evidence type="ECO:0000256" key="9">
    <source>
        <dbReference type="ARBA" id="ARBA00023163"/>
    </source>
</evidence>
<evidence type="ECO:0000256" key="12">
    <source>
        <dbReference type="RuleBase" id="RU004279"/>
    </source>
</evidence>
<evidence type="ECO:0000313" key="15">
    <source>
        <dbReference type="Proteomes" id="UP001314170"/>
    </source>
</evidence>
<evidence type="ECO:0000256" key="2">
    <source>
        <dbReference type="ARBA" id="ARBA00006460"/>
    </source>
</evidence>
<dbReference type="Gene3D" id="1.10.132.30">
    <property type="match status" value="1"/>
</dbReference>
<keyword evidence="3 12" id="KW-0240">DNA-directed RNA polymerase</keyword>
<dbReference type="Pfam" id="PF00623">
    <property type="entry name" value="RNA_pol_Rpb1_2"/>
    <property type="match status" value="1"/>
</dbReference>
<dbReference type="Gene3D" id="1.10.150.390">
    <property type="match status" value="1"/>
</dbReference>
<feature type="domain" description="RNA polymerase N-terminal" evidence="13">
    <location>
        <begin position="143"/>
        <end position="446"/>
    </location>
</feature>
<dbReference type="InterPro" id="IPR006592">
    <property type="entry name" value="RNA_pol_N"/>
</dbReference>
<dbReference type="Gene3D" id="3.30.1490.180">
    <property type="entry name" value="RNA polymerase ii"/>
    <property type="match status" value="1"/>
</dbReference>